<protein>
    <submittedName>
        <fullName evidence="3">Transcriptional regulator protein</fullName>
    </submittedName>
</protein>
<reference evidence="3 4" key="1">
    <citation type="journal article" date="2011" name="Stand. Genomic Sci.">
        <title>Non-contiguous finished genome sequence and contextual data of the filamentous soil bacterium Ktedonobacter racemifer type strain (SOSP1-21).</title>
        <authorList>
            <person name="Chang Y.J."/>
            <person name="Land M."/>
            <person name="Hauser L."/>
            <person name="Chertkov O."/>
            <person name="Del Rio T.G."/>
            <person name="Nolan M."/>
            <person name="Copeland A."/>
            <person name="Tice H."/>
            <person name="Cheng J.F."/>
            <person name="Lucas S."/>
            <person name="Han C."/>
            <person name="Goodwin L."/>
            <person name="Pitluck S."/>
            <person name="Ivanova N."/>
            <person name="Ovchinikova G."/>
            <person name="Pati A."/>
            <person name="Chen A."/>
            <person name="Palaniappan K."/>
            <person name="Mavromatis K."/>
            <person name="Liolios K."/>
            <person name="Brettin T."/>
            <person name="Fiebig A."/>
            <person name="Rohde M."/>
            <person name="Abt B."/>
            <person name="Goker M."/>
            <person name="Detter J.C."/>
            <person name="Woyke T."/>
            <person name="Bristow J."/>
            <person name="Eisen J.A."/>
            <person name="Markowitz V."/>
            <person name="Hugenholtz P."/>
            <person name="Kyrpides N.C."/>
            <person name="Klenk H.P."/>
            <person name="Lapidus A."/>
        </authorList>
    </citation>
    <scope>NUCLEOTIDE SEQUENCE [LARGE SCALE GENOMIC DNA]</scope>
    <source>
        <strain evidence="4">DSM 44963</strain>
    </source>
</reference>
<evidence type="ECO:0000259" key="2">
    <source>
        <dbReference type="Pfam" id="PF25583"/>
    </source>
</evidence>
<dbReference type="OrthoDB" id="143993at2"/>
<gene>
    <name evidence="3" type="ORF">Krac_11617</name>
</gene>
<feature type="domain" description="WCX" evidence="2">
    <location>
        <begin position="286"/>
        <end position="371"/>
    </location>
</feature>
<comment type="caution">
    <text evidence="3">The sequence shown here is derived from an EMBL/GenBank/DDBJ whole genome shotgun (WGS) entry which is preliminary data.</text>
</comment>
<proteinExistence type="predicted"/>
<dbReference type="AlphaFoldDB" id="D6TCK4"/>
<dbReference type="InterPro" id="IPR051534">
    <property type="entry name" value="CBASS_pafABC_assoc_protein"/>
</dbReference>
<keyword evidence="4" id="KW-1185">Reference proteome</keyword>
<dbReference type="Pfam" id="PF25583">
    <property type="entry name" value="WCX"/>
    <property type="match status" value="1"/>
</dbReference>
<dbReference type="InterPro" id="IPR057727">
    <property type="entry name" value="WCX_dom"/>
</dbReference>
<evidence type="ECO:0000313" key="3">
    <source>
        <dbReference type="EMBL" id="EFH90021.1"/>
    </source>
</evidence>
<dbReference type="Proteomes" id="UP000004508">
    <property type="component" value="Unassembled WGS sequence"/>
</dbReference>
<dbReference type="InParanoid" id="D6TCK4"/>
<evidence type="ECO:0000313" key="4">
    <source>
        <dbReference type="Proteomes" id="UP000004508"/>
    </source>
</evidence>
<dbReference type="RefSeq" id="WP_007907040.1">
    <property type="nucleotide sequence ID" value="NZ_ADVG01000001.1"/>
</dbReference>
<dbReference type="STRING" id="485913.Krac_11617"/>
<feature type="domain" description="WYL" evidence="1">
    <location>
        <begin position="201"/>
        <end position="268"/>
    </location>
</feature>
<evidence type="ECO:0000259" key="1">
    <source>
        <dbReference type="Pfam" id="PF13280"/>
    </source>
</evidence>
<dbReference type="Pfam" id="PF13280">
    <property type="entry name" value="WYL"/>
    <property type="match status" value="1"/>
</dbReference>
<sequence length="375" mass="44452">MSGSYVFDDGMERGEGNSGGLKHESAERIFRLLQFLLANECTRKDVFEHLAFHYRIDRSELADDAVSRRANRMFERDIKFLEDQGFEIKKVRGKARPARYSIVKGSGPRAAFLFTEAEVDSLALLHTIFADPNHYTQADSQQPLPLQPPRNPFSEEMQALIEKFVSTLPPEQQARFERNVRKPFVYFNLSTVADYLPYRPTVDTIVQAILHRQQIQFDYMPTHRKQNVIRHEHIDPYYITYMEGHFYLIAYSHKMASFLEYRLDRIKAESVQEAPDMIDVERRRRPVEFRFWIDGNIARRGLSQRWLTQTLEREEAYLDEQGRERRRVLVHATAYNEWRILQQLLKYGDKAELVEPAHLREQMKQTVRRMLSLYE</sequence>
<organism evidence="3 4">
    <name type="scientific">Ktedonobacter racemifer DSM 44963</name>
    <dbReference type="NCBI Taxonomy" id="485913"/>
    <lineage>
        <taxon>Bacteria</taxon>
        <taxon>Bacillati</taxon>
        <taxon>Chloroflexota</taxon>
        <taxon>Ktedonobacteria</taxon>
        <taxon>Ktedonobacterales</taxon>
        <taxon>Ktedonobacteraceae</taxon>
        <taxon>Ktedonobacter</taxon>
    </lineage>
</organism>
<name>D6TCK4_KTERA</name>
<dbReference type="InterPro" id="IPR026881">
    <property type="entry name" value="WYL_dom"/>
</dbReference>
<dbReference type="PROSITE" id="PS52050">
    <property type="entry name" value="WYL"/>
    <property type="match status" value="1"/>
</dbReference>
<accession>D6TCK4</accession>
<dbReference type="EMBL" id="ADVG01000001">
    <property type="protein sequence ID" value="EFH90021.1"/>
    <property type="molecule type" value="Genomic_DNA"/>
</dbReference>
<dbReference type="eggNOG" id="COG2378">
    <property type="taxonomic scope" value="Bacteria"/>
</dbReference>
<dbReference type="PANTHER" id="PTHR34580">
    <property type="match status" value="1"/>
</dbReference>
<dbReference type="PANTHER" id="PTHR34580:SF1">
    <property type="entry name" value="PROTEIN PAFC"/>
    <property type="match status" value="1"/>
</dbReference>